<dbReference type="RefSeq" id="WP_254020259.1">
    <property type="nucleotide sequence ID" value="NZ_CAKXZT010000141.1"/>
</dbReference>
<sequence length="332" mass="35627">MHVVVTGACGFLGIKLIEAIVAQGHLIGADGRAQPISRIVAADILSKPFGLPADGRISYHSGDIFDSEFVASLFAERPESIFHLAALVSGGAERDFDSGMKANLTGTTNVLEAARRTAVCPRFVFTSSVAAYGGDLPEIVSDEYHLTPESSYGVQKAVGELLVNDYTRKGYIDGRSLRLPIIAVRPEGANTAVSSWASAIIREPLSGVDYACPVAPEDRGFILSPRKVIEGLIVGHEASNDVWGRNRSVMMAGLSCTAGELVDALSRIAGAKVAKRVNWSPDPFVRNIITSWPTRFSLEKARRIGLEADPSVDDIVTQYVKDHACGDHHRGN</sequence>
<dbReference type="GO" id="GO:0016491">
    <property type="term" value="F:oxidoreductase activity"/>
    <property type="evidence" value="ECO:0007669"/>
    <property type="project" value="UniProtKB-KW"/>
</dbReference>
<dbReference type="Gene3D" id="3.40.50.720">
    <property type="entry name" value="NAD(P)-binding Rossmann-like Domain"/>
    <property type="match status" value="1"/>
</dbReference>
<keyword evidence="4" id="KW-0560">Oxidoreductase</keyword>
<reference evidence="4 5" key="1">
    <citation type="submission" date="2022-03" db="EMBL/GenBank/DDBJ databases">
        <authorList>
            <person name="Brunel B."/>
        </authorList>
    </citation>
    <scope>NUCLEOTIDE SEQUENCE [LARGE SCALE GENOMIC DNA]</scope>
    <source>
        <strain evidence="4">STM5069sample</strain>
    </source>
</reference>
<keyword evidence="5" id="KW-1185">Reference proteome</keyword>
<protein>
    <submittedName>
        <fullName evidence="4">D-erythronate dehydrogenase</fullName>
        <ecNumber evidence="4">1.1.1.410</ecNumber>
    </submittedName>
</protein>
<dbReference type="InterPro" id="IPR036291">
    <property type="entry name" value="NAD(P)-bd_dom_sf"/>
</dbReference>
<comment type="caution">
    <text evidence="4">The sequence shown here is derived from an EMBL/GenBank/DDBJ whole genome shotgun (WGS) entry which is preliminary data.</text>
</comment>
<accession>A0ABM9E7B7</accession>
<dbReference type="Gene3D" id="3.90.25.10">
    <property type="entry name" value="UDP-galactose 4-epimerase, domain 1"/>
    <property type="match status" value="1"/>
</dbReference>
<evidence type="ECO:0000313" key="4">
    <source>
        <dbReference type="EMBL" id="CAH2405022.1"/>
    </source>
</evidence>
<evidence type="ECO:0000256" key="1">
    <source>
        <dbReference type="ARBA" id="ARBA00022857"/>
    </source>
</evidence>
<feature type="domain" description="NAD-dependent epimerase/dehydratase" evidence="3">
    <location>
        <begin position="3"/>
        <end position="201"/>
    </location>
</feature>
<keyword evidence="1" id="KW-0521">NADP</keyword>
<evidence type="ECO:0000259" key="3">
    <source>
        <dbReference type="Pfam" id="PF01370"/>
    </source>
</evidence>
<proteinExistence type="predicted"/>
<gene>
    <name evidence="4" type="primary">denD</name>
    <name evidence="4" type="ORF">MES5069_450018</name>
</gene>
<dbReference type="InterPro" id="IPR050005">
    <property type="entry name" value="DenD"/>
</dbReference>
<dbReference type="Proteomes" id="UP001153050">
    <property type="component" value="Unassembled WGS sequence"/>
</dbReference>
<evidence type="ECO:0000313" key="5">
    <source>
        <dbReference type="Proteomes" id="UP001153050"/>
    </source>
</evidence>
<keyword evidence="2" id="KW-0119">Carbohydrate metabolism</keyword>
<dbReference type="NCBIfam" id="NF043036">
    <property type="entry name" value="ErythonDh"/>
    <property type="match status" value="1"/>
</dbReference>
<dbReference type="EC" id="1.1.1.410" evidence="4"/>
<dbReference type="SUPFAM" id="SSF51735">
    <property type="entry name" value="NAD(P)-binding Rossmann-fold domains"/>
    <property type="match status" value="1"/>
</dbReference>
<name>A0ABM9E7B7_9HYPH</name>
<evidence type="ECO:0000256" key="2">
    <source>
        <dbReference type="ARBA" id="ARBA00023277"/>
    </source>
</evidence>
<dbReference type="PANTHER" id="PTHR43103:SF3">
    <property type="entry name" value="ADP-L-GLYCERO-D-MANNO-HEPTOSE-6-EPIMERASE"/>
    <property type="match status" value="1"/>
</dbReference>
<dbReference type="InterPro" id="IPR001509">
    <property type="entry name" value="Epimerase_deHydtase"/>
</dbReference>
<dbReference type="EMBL" id="CAKXZT010000141">
    <property type="protein sequence ID" value="CAH2405022.1"/>
    <property type="molecule type" value="Genomic_DNA"/>
</dbReference>
<dbReference type="Pfam" id="PF01370">
    <property type="entry name" value="Epimerase"/>
    <property type="match status" value="1"/>
</dbReference>
<organism evidence="4 5">
    <name type="scientific">Mesorhizobium escarrei</name>
    <dbReference type="NCBI Taxonomy" id="666018"/>
    <lineage>
        <taxon>Bacteria</taxon>
        <taxon>Pseudomonadati</taxon>
        <taxon>Pseudomonadota</taxon>
        <taxon>Alphaproteobacteria</taxon>
        <taxon>Hyphomicrobiales</taxon>
        <taxon>Phyllobacteriaceae</taxon>
        <taxon>Mesorhizobium</taxon>
    </lineage>
</organism>
<dbReference type="PANTHER" id="PTHR43103">
    <property type="entry name" value="NUCLEOSIDE-DIPHOSPHATE-SUGAR EPIMERASE"/>
    <property type="match status" value="1"/>
</dbReference>